<feature type="compositionally biased region" description="Basic and acidic residues" evidence="1">
    <location>
        <begin position="389"/>
        <end position="426"/>
    </location>
</feature>
<dbReference type="RefSeq" id="XP_049180174.1">
    <property type="nucleotide sequence ID" value="XM_049324097.1"/>
</dbReference>
<comment type="caution">
    <text evidence="2">The sequence shown here is derived from an EMBL/GenBank/DDBJ whole genome shotgun (WGS) entry which is preliminary data.</text>
</comment>
<feature type="region of interest" description="Disordered" evidence="1">
    <location>
        <begin position="1"/>
        <end position="143"/>
    </location>
</feature>
<dbReference type="EMBL" id="JAHUZD010000103">
    <property type="protein sequence ID" value="KAI3404429.2"/>
    <property type="molecule type" value="Genomic_DNA"/>
</dbReference>
<feature type="compositionally biased region" description="Polar residues" evidence="1">
    <location>
        <begin position="77"/>
        <end position="104"/>
    </location>
</feature>
<feature type="compositionally biased region" description="Low complexity" evidence="1">
    <location>
        <begin position="320"/>
        <end position="336"/>
    </location>
</feature>
<feature type="region of interest" description="Disordered" evidence="1">
    <location>
        <begin position="512"/>
        <end position="563"/>
    </location>
</feature>
<evidence type="ECO:0000256" key="1">
    <source>
        <dbReference type="SAM" id="MobiDB-lite"/>
    </source>
</evidence>
<feature type="compositionally biased region" description="Basic and acidic residues" evidence="1">
    <location>
        <begin position="518"/>
        <end position="530"/>
    </location>
</feature>
<feature type="compositionally biased region" description="Basic and acidic residues" evidence="1">
    <location>
        <begin position="196"/>
        <end position="210"/>
    </location>
</feature>
<proteinExistence type="predicted"/>
<protein>
    <submittedName>
        <fullName evidence="2">Uncharacterized protein</fullName>
    </submittedName>
</protein>
<keyword evidence="3" id="KW-1185">Reference proteome</keyword>
<evidence type="ECO:0000313" key="3">
    <source>
        <dbReference type="Proteomes" id="UP001202479"/>
    </source>
</evidence>
<dbReference type="AlphaFoldDB" id="A0AAI9SX76"/>
<feature type="region of interest" description="Disordered" evidence="1">
    <location>
        <begin position="389"/>
        <end position="442"/>
    </location>
</feature>
<feature type="compositionally biased region" description="Low complexity" evidence="1">
    <location>
        <begin position="430"/>
        <end position="442"/>
    </location>
</feature>
<accession>A0AAI9SX76</accession>
<sequence>MESPESIKKYLPRRNPVSEAPSPNLGASPTTMDDMSMFVKSKAKASMESFENENAYDLTPSAPAAKPPQSKVKHEVNNNSSPLSERNYNYIHSQQSQWRPQLSPFNKDEHYRSLSNSPSKNYKDRMNNLRSSKTSPAKVRLKSSSVDQDRYLTLQTELGNLKQECAKRKKDFEKMQSNYEDKLQVCEHELQQERKQVSKLRGELSRKSLQADDLESEKESLGLQNEKLKLEKTALRESKEKLEKSNRKLEENRLELVAKLIQYVERLEYCKKNHSSRIKVPAKKGNKTKDVVVSKLEKEVPIAEEKEVPIAEKNEEVVASPPTSSSSSPKSPSSASLFQKQSLSKLMNLMQLESPKLDDDFKNLIKMLLENLNLYLRKNTGQVEVVEYKHESGQKDNAENQSREESTKNGDIELQEYVKEKQETNKSKKSVSASTQTTSTSPKIQVVVSFSGQEAHHTPHNFESDNTNAKEDERVSEKCIGSASMKVKGLTPQIVCETLLQPNLLNQQQHVGANQNVDSKDPNKSRKDTDFGEEESCTPKASHFTKKQDFSSQTTAHGGPYFENSSIIESKNKLERFPTQSFTYQTTRTSSQKEPKSLQKEPKSLQKEPKSLQKESKSLQKESKSLQKESKSLQKESLRNQEEVYYLGTKGCCDKETNVRTNSTIASGILETGHVKKNEGGSDKGRFVFEEKADVKFFPINDDHEDLIPKKCTVCFEKEENTDSNFGIHYLPQFS</sequence>
<feature type="region of interest" description="Disordered" evidence="1">
    <location>
        <begin position="581"/>
        <end position="635"/>
    </location>
</feature>
<dbReference type="Proteomes" id="UP001202479">
    <property type="component" value="Unassembled WGS sequence"/>
</dbReference>
<name>A0AAI9SX76_9ASCO</name>
<reference evidence="2" key="1">
    <citation type="journal article" date="2022" name="DNA Res.">
        <title>Genome analysis of five recently described species of the CUG-Ser clade uncovers Candida theae as a new hybrid lineage with pathogenic potential in the Candida parapsilosis species complex.</title>
        <authorList>
            <person name="Mixao V."/>
            <person name="Del Olmo V."/>
            <person name="Hegedusova E."/>
            <person name="Saus E."/>
            <person name="Pryszcz L."/>
            <person name="Cillingova A."/>
            <person name="Nosek J."/>
            <person name="Gabaldon T."/>
        </authorList>
    </citation>
    <scope>NUCLEOTIDE SEQUENCE</scope>
    <source>
        <strain evidence="2">CBS 10844</strain>
    </source>
</reference>
<feature type="compositionally biased region" description="Basic and acidic residues" evidence="1">
    <location>
        <begin position="591"/>
        <end position="635"/>
    </location>
</feature>
<feature type="region of interest" description="Disordered" evidence="1">
    <location>
        <begin position="196"/>
        <end position="220"/>
    </location>
</feature>
<organism evidence="2 3">
    <name type="scientific">Candida oxycetoniae</name>
    <dbReference type="NCBI Taxonomy" id="497107"/>
    <lineage>
        <taxon>Eukaryota</taxon>
        <taxon>Fungi</taxon>
        <taxon>Dikarya</taxon>
        <taxon>Ascomycota</taxon>
        <taxon>Saccharomycotina</taxon>
        <taxon>Pichiomycetes</taxon>
        <taxon>Debaryomycetaceae</taxon>
        <taxon>Candida/Lodderomyces clade</taxon>
        <taxon>Candida</taxon>
    </lineage>
</organism>
<dbReference type="GeneID" id="73380443"/>
<feature type="compositionally biased region" description="Polar residues" evidence="1">
    <location>
        <begin position="581"/>
        <end position="590"/>
    </location>
</feature>
<evidence type="ECO:0000313" key="2">
    <source>
        <dbReference type="EMBL" id="KAI3404429.2"/>
    </source>
</evidence>
<feature type="compositionally biased region" description="Low complexity" evidence="1">
    <location>
        <begin position="60"/>
        <end position="70"/>
    </location>
</feature>
<feature type="region of interest" description="Disordered" evidence="1">
    <location>
        <begin position="313"/>
        <end position="338"/>
    </location>
</feature>
<gene>
    <name evidence="2" type="ORF">KGF56_002826</name>
</gene>